<dbReference type="HOGENOM" id="CLU_025005_3_1_1"/>
<dbReference type="RefSeq" id="XP_006669879.1">
    <property type="nucleotide sequence ID" value="XM_006669816.1"/>
</dbReference>
<dbReference type="InterPro" id="IPR011009">
    <property type="entry name" value="Kinase-like_dom_sf"/>
</dbReference>
<organism evidence="2 3">
    <name type="scientific">Cordyceps militaris (strain CM01)</name>
    <name type="common">Caterpillar fungus</name>
    <dbReference type="NCBI Taxonomy" id="983644"/>
    <lineage>
        <taxon>Eukaryota</taxon>
        <taxon>Fungi</taxon>
        <taxon>Dikarya</taxon>
        <taxon>Ascomycota</taxon>
        <taxon>Pezizomycotina</taxon>
        <taxon>Sordariomycetes</taxon>
        <taxon>Hypocreomycetidae</taxon>
        <taxon>Hypocreales</taxon>
        <taxon>Cordycipitaceae</taxon>
        <taxon>Cordyceps</taxon>
    </lineage>
</organism>
<dbReference type="PANTHER" id="PTHR21310:SF37">
    <property type="entry name" value="AMINOGLYCOSIDE PHOSPHOTRANSFERASE DOMAIN-CONTAINING PROTEIN"/>
    <property type="match status" value="1"/>
</dbReference>
<accession>G3JGM7</accession>
<evidence type="ECO:0000313" key="2">
    <source>
        <dbReference type="EMBL" id="EGX93296.1"/>
    </source>
</evidence>
<sequence length="520" mass="60120">MTTRNLLSGPITLSDAKGRSSNVLHALLYPQRKLAFYNYIEEHRVLLEEVIAHHLGAKPTNIQLSPQEWWRHGSFNLCVPFTIHVDPAKPNLPEHAFIRFPLPYRVGELIHPGNSDEKLSCEAAMYAWLEENCPSVPIPKLYGFGLSTNQRFTNVNLLPWWSRWFHEARRIFLATLGLQTPSQYARHASTRFAALDIGYLLIEMIPFQRGAILSETWQEKRDDARLQNLQRDLARVMVSLSRVRLPRIGTFRLDNDGYLRLDNRPITVDSTMHENDGLSPTISRRTTFSSVRDFILSQLAIFETRFLEQPNSALDEFEAWPQMGSLAIAKLALPQLYRDDLCNGPFVCCLTDLHQSNIFVDEDWNITCIIDLEFACSWPAEFVQTPYWLDAKFLNDINPTDFAARHVEFTAHIRHEEEAQQPRDLGTEPLSSIMQRSWDSGMVWVPLALKHPATFTQIFEKHILKSCFDYPVDELDNGAYMRFCSRIFRRNSRQLIDRKLDDGARYMKRLTEAFTDAAES</sequence>
<gene>
    <name evidence="2" type="ORF">CCM_04669</name>
</gene>
<proteinExistence type="predicted"/>
<dbReference type="InParanoid" id="G3JGM7"/>
<evidence type="ECO:0000259" key="1">
    <source>
        <dbReference type="Pfam" id="PF01636"/>
    </source>
</evidence>
<dbReference type="KEGG" id="cmt:CCM_04669"/>
<dbReference type="GO" id="GO:0016301">
    <property type="term" value="F:kinase activity"/>
    <property type="evidence" value="ECO:0007669"/>
    <property type="project" value="UniProtKB-KW"/>
</dbReference>
<dbReference type="GeneID" id="18166691"/>
<dbReference type="OMA" id="IEMCRIP"/>
<evidence type="ECO:0000313" key="3">
    <source>
        <dbReference type="Proteomes" id="UP000001610"/>
    </source>
</evidence>
<feature type="domain" description="Aminoglycoside phosphotransferase" evidence="1">
    <location>
        <begin position="173"/>
        <end position="377"/>
    </location>
</feature>
<dbReference type="InterPro" id="IPR002575">
    <property type="entry name" value="Aminoglycoside_PTrfase"/>
</dbReference>
<reference evidence="2 3" key="1">
    <citation type="journal article" date="2011" name="Genome Biol.">
        <title>Genome sequence of the insect pathogenic fungus Cordyceps militaris, a valued traditional Chinese medicine.</title>
        <authorList>
            <person name="Zheng P."/>
            <person name="Xia Y."/>
            <person name="Xiao G."/>
            <person name="Xiong C."/>
            <person name="Hu X."/>
            <person name="Zhang S."/>
            <person name="Zheng H."/>
            <person name="Huang Y."/>
            <person name="Zhou Y."/>
            <person name="Wang S."/>
            <person name="Zhao G.P."/>
            <person name="Liu X."/>
            <person name="St Leger R.J."/>
            <person name="Wang C."/>
        </authorList>
    </citation>
    <scope>NUCLEOTIDE SEQUENCE [LARGE SCALE GENOMIC DNA]</scope>
    <source>
        <strain evidence="2 3">CM01</strain>
    </source>
</reference>
<dbReference type="VEuPathDB" id="FungiDB:CCM_04669"/>
<dbReference type="SUPFAM" id="SSF56112">
    <property type="entry name" value="Protein kinase-like (PK-like)"/>
    <property type="match status" value="1"/>
</dbReference>
<dbReference type="Proteomes" id="UP000001610">
    <property type="component" value="Unassembled WGS sequence"/>
</dbReference>
<dbReference type="InterPro" id="IPR051678">
    <property type="entry name" value="AGP_Transferase"/>
</dbReference>
<dbReference type="PANTHER" id="PTHR21310">
    <property type="entry name" value="AMINOGLYCOSIDE PHOSPHOTRANSFERASE-RELATED-RELATED"/>
    <property type="match status" value="1"/>
</dbReference>
<dbReference type="eggNOG" id="ENOG502SII6">
    <property type="taxonomic scope" value="Eukaryota"/>
</dbReference>
<dbReference type="Pfam" id="PF01636">
    <property type="entry name" value="APH"/>
    <property type="match status" value="1"/>
</dbReference>
<keyword evidence="2" id="KW-0808">Transferase</keyword>
<protein>
    <submittedName>
        <fullName evidence="2">Protein kinase-like domain</fullName>
    </submittedName>
</protein>
<keyword evidence="2" id="KW-0418">Kinase</keyword>
<name>G3JGM7_CORMM</name>
<dbReference type="OrthoDB" id="4869128at2759"/>
<keyword evidence="3" id="KW-1185">Reference proteome</keyword>
<dbReference type="EMBL" id="JH126401">
    <property type="protein sequence ID" value="EGX93296.1"/>
    <property type="molecule type" value="Genomic_DNA"/>
</dbReference>
<dbReference type="AlphaFoldDB" id="G3JGM7"/>